<evidence type="ECO:0000313" key="2">
    <source>
        <dbReference type="Proteomes" id="UP000076503"/>
    </source>
</evidence>
<name>A0A167DRZ5_9GAMM</name>
<accession>A0A167DRZ5</accession>
<proteinExistence type="predicted"/>
<gene>
    <name evidence="1" type="ORF">N476_19695</name>
</gene>
<dbReference type="EMBL" id="AUXZ01000082">
    <property type="protein sequence ID" value="KZN49274.1"/>
    <property type="molecule type" value="Genomic_DNA"/>
</dbReference>
<sequence length="36" mass="3706">MKLVVKKLKELSLSDAKRVVGAAGGGTSGPQPEEPK</sequence>
<dbReference type="Proteomes" id="UP000076503">
    <property type="component" value="Unassembled WGS sequence"/>
</dbReference>
<evidence type="ECO:0000313" key="1">
    <source>
        <dbReference type="EMBL" id="KZN49274.1"/>
    </source>
</evidence>
<reference evidence="1 2" key="1">
    <citation type="submission" date="2013-07" db="EMBL/GenBank/DDBJ databases">
        <title>Comparative Genomic and Metabolomic Analysis of Twelve Strains of Pseudoalteromonas luteoviolacea.</title>
        <authorList>
            <person name="Vynne N.G."/>
            <person name="Mansson M."/>
            <person name="Gram L."/>
        </authorList>
    </citation>
    <scope>NUCLEOTIDE SEQUENCE [LARGE SCALE GENOMIC DNA]</scope>
    <source>
        <strain evidence="1 2">H33</strain>
    </source>
</reference>
<dbReference type="PATRIC" id="fig|1365251.3.peg.3253"/>
<dbReference type="AlphaFoldDB" id="A0A167DRZ5"/>
<comment type="caution">
    <text evidence="1">The sequence shown here is derived from an EMBL/GenBank/DDBJ whole genome shotgun (WGS) entry which is preliminary data.</text>
</comment>
<protein>
    <submittedName>
        <fullName evidence="1">Uncharacterized protein</fullName>
    </submittedName>
</protein>
<organism evidence="1 2">
    <name type="scientific">Pseudoalteromonas luteoviolacea H33</name>
    <dbReference type="NCBI Taxonomy" id="1365251"/>
    <lineage>
        <taxon>Bacteria</taxon>
        <taxon>Pseudomonadati</taxon>
        <taxon>Pseudomonadota</taxon>
        <taxon>Gammaproteobacteria</taxon>
        <taxon>Alteromonadales</taxon>
        <taxon>Pseudoalteromonadaceae</taxon>
        <taxon>Pseudoalteromonas</taxon>
    </lineage>
</organism>